<keyword evidence="1" id="KW-0812">Transmembrane</keyword>
<comment type="caution">
    <text evidence="2">The sequence shown here is derived from an EMBL/GenBank/DDBJ whole genome shotgun (WGS) entry which is preliminary data.</text>
</comment>
<dbReference type="EMBL" id="LHPG02000015">
    <property type="protein sequence ID" value="PRW33910.1"/>
    <property type="molecule type" value="Genomic_DNA"/>
</dbReference>
<sequence>MPAGAAADRMTYLAGLLLNVTAVVHSPLSERDRWVLGALTASLALMCLLTLAAPHRYLRVRPMLSALMRAVNAGLLPVVMDGLTITRHGDERGWGTMARAAVVLLLPVTMLHVQYLASLGTPQPPLLHLAMQSASVALLMWRAPAVCRRYVAMHPSYERMASLAFAALQQGTSLACPGTRPTLQGVADAAAPWQKCEAVVWTLEVPLGFVLPTLLAWQAQLRAARAYAAERRQQEADDAGAAAVAELRCSMYERVCAPALKAAAFWGWPITLALAGLWGFIAALLRFDPDAA</sequence>
<feature type="transmembrane region" description="Helical" evidence="1">
    <location>
        <begin position="263"/>
        <end position="285"/>
    </location>
</feature>
<feature type="transmembrane region" description="Helical" evidence="1">
    <location>
        <begin position="34"/>
        <end position="53"/>
    </location>
</feature>
<proteinExistence type="predicted"/>
<keyword evidence="1" id="KW-1133">Transmembrane helix</keyword>
<gene>
    <name evidence="2" type="ORF">C2E21_7335</name>
</gene>
<dbReference type="AlphaFoldDB" id="A0A2P6TI03"/>
<reference evidence="2 3" key="1">
    <citation type="journal article" date="2018" name="Plant J.">
        <title>Genome sequences of Chlorella sorokiniana UTEX 1602 and Micractinium conductrix SAG 241.80: implications to maltose excretion by a green alga.</title>
        <authorList>
            <person name="Arriola M.B."/>
            <person name="Velmurugan N."/>
            <person name="Zhang Y."/>
            <person name="Plunkett M.H."/>
            <person name="Hondzo H."/>
            <person name="Barney B.M."/>
        </authorList>
    </citation>
    <scope>NUCLEOTIDE SEQUENCE [LARGE SCALE GENOMIC DNA]</scope>
    <source>
        <strain evidence="3">UTEX 1602</strain>
    </source>
</reference>
<keyword evidence="1" id="KW-0472">Membrane</keyword>
<dbReference type="OrthoDB" id="10370658at2759"/>
<evidence type="ECO:0000256" key="1">
    <source>
        <dbReference type="SAM" id="Phobius"/>
    </source>
</evidence>
<name>A0A2P6TI03_CHLSO</name>
<accession>A0A2P6TI03</accession>
<keyword evidence="3" id="KW-1185">Reference proteome</keyword>
<feature type="transmembrane region" description="Helical" evidence="1">
    <location>
        <begin position="12"/>
        <end position="28"/>
    </location>
</feature>
<protein>
    <submittedName>
        <fullName evidence="2">Uncharacterized protein</fullName>
    </submittedName>
</protein>
<dbReference type="Proteomes" id="UP000239899">
    <property type="component" value="Unassembled WGS sequence"/>
</dbReference>
<evidence type="ECO:0000313" key="2">
    <source>
        <dbReference type="EMBL" id="PRW33910.1"/>
    </source>
</evidence>
<evidence type="ECO:0000313" key="3">
    <source>
        <dbReference type="Proteomes" id="UP000239899"/>
    </source>
</evidence>
<organism evidence="2 3">
    <name type="scientific">Chlorella sorokiniana</name>
    <name type="common">Freshwater green alga</name>
    <dbReference type="NCBI Taxonomy" id="3076"/>
    <lineage>
        <taxon>Eukaryota</taxon>
        <taxon>Viridiplantae</taxon>
        <taxon>Chlorophyta</taxon>
        <taxon>core chlorophytes</taxon>
        <taxon>Trebouxiophyceae</taxon>
        <taxon>Chlorellales</taxon>
        <taxon>Chlorellaceae</taxon>
        <taxon>Chlorella clade</taxon>
        <taxon>Chlorella</taxon>
    </lineage>
</organism>